<sequence length="194" mass="21471">MIAKLYKVEIVSNISIQYILNLENVAEPIKAEELKPHAAKFIDIPIDIPEIATLSHSLCMVSTVSAIPLDSLPVENVKTSGLVIDAEQGYIIVSRRAVPHDCLDVFVTFADSVMIPASIVFLHPTKNYAIIKYDINLVNANIITPKLSNTPMKRGDRTRFIGFTHNNRLVTSETSVTDISSISIPSNIIPRYRA</sequence>
<keyword evidence="1" id="KW-0053">Apoptosis</keyword>
<dbReference type="InParanoid" id="A7TTS9"/>
<dbReference type="GeneID" id="5542305"/>
<dbReference type="eggNOG" id="KOG1421">
    <property type="taxonomic scope" value="Eukaryota"/>
</dbReference>
<dbReference type="GO" id="GO:0006508">
    <property type="term" value="P:proteolysis"/>
    <property type="evidence" value="ECO:0007669"/>
    <property type="project" value="UniProtKB-KW"/>
</dbReference>
<dbReference type="EMBL" id="DS480618">
    <property type="protein sequence ID" value="EDO14331.1"/>
    <property type="molecule type" value="Genomic_DNA"/>
</dbReference>
<evidence type="ECO:0000256" key="1">
    <source>
        <dbReference type="ARBA" id="ARBA00022703"/>
    </source>
</evidence>
<dbReference type="GO" id="GO:0006915">
    <property type="term" value="P:apoptotic process"/>
    <property type="evidence" value="ECO:0007669"/>
    <property type="project" value="UniProtKB-KW"/>
</dbReference>
<gene>
    <name evidence="2" type="ORF">Kpol_167p4</name>
</gene>
<dbReference type="AlphaFoldDB" id="A7TTS9"/>
<protein>
    <submittedName>
        <fullName evidence="2">Uncharacterized protein</fullName>
    </submittedName>
</protein>
<feature type="non-terminal residue" evidence="2">
    <location>
        <position position="194"/>
    </location>
</feature>
<evidence type="ECO:0000313" key="3">
    <source>
        <dbReference type="Proteomes" id="UP000000267"/>
    </source>
</evidence>
<name>A7TTS9_VANPO</name>
<accession>A7TTS9</accession>
<reference evidence="2 3" key="1">
    <citation type="journal article" date="2007" name="Proc. Natl. Acad. Sci. U.S.A.">
        <title>Independent sorting-out of thousands of duplicated gene pairs in two yeast species descended from a whole-genome duplication.</title>
        <authorList>
            <person name="Scannell D.R."/>
            <person name="Frank A.C."/>
            <person name="Conant G.C."/>
            <person name="Byrne K.P."/>
            <person name="Woolfit M."/>
            <person name="Wolfe K.H."/>
        </authorList>
    </citation>
    <scope>NUCLEOTIDE SEQUENCE [LARGE SCALE GENOMIC DNA]</scope>
    <source>
        <strain evidence="3">ATCC 22028 / DSM 70294 / BCRC 21397 / CBS 2163 / NBRC 10782 / NRRL Y-8283 / UCD 57-17</strain>
    </source>
</reference>
<dbReference type="STRING" id="436907.A7TTS9"/>
<dbReference type="RefSeq" id="XP_001642189.1">
    <property type="nucleotide sequence ID" value="XM_001642139.1"/>
</dbReference>
<dbReference type="GO" id="GO:0008233">
    <property type="term" value="F:peptidase activity"/>
    <property type="evidence" value="ECO:0007669"/>
    <property type="project" value="UniProtKB-KW"/>
</dbReference>
<dbReference type="OrthoDB" id="4217619at2759"/>
<dbReference type="InterPro" id="IPR009003">
    <property type="entry name" value="Peptidase_S1_PA"/>
</dbReference>
<dbReference type="PANTHER" id="PTHR46366">
    <property type="entry name" value="PRO-APOPTOTIC SERINE PROTEASE NMA111"/>
    <property type="match status" value="1"/>
</dbReference>
<dbReference type="KEGG" id="vpo:Kpol_167p4"/>
<dbReference type="PANTHER" id="PTHR46366:SF8">
    <property type="entry name" value="PRO-APOPTOTIC SERINE PROTEASE NMA111"/>
    <property type="match status" value="1"/>
</dbReference>
<keyword evidence="3" id="KW-1185">Reference proteome</keyword>
<dbReference type="Gene3D" id="2.40.10.120">
    <property type="match status" value="1"/>
</dbReference>
<evidence type="ECO:0000313" key="2">
    <source>
        <dbReference type="EMBL" id="EDO14331.1"/>
    </source>
</evidence>
<dbReference type="Proteomes" id="UP000000267">
    <property type="component" value="Unassembled WGS sequence"/>
</dbReference>
<dbReference type="HOGENOM" id="CLU_1403404_0_0_1"/>
<dbReference type="SUPFAM" id="SSF50494">
    <property type="entry name" value="Trypsin-like serine proteases"/>
    <property type="match status" value="1"/>
</dbReference>
<proteinExistence type="predicted"/>
<organism evidence="3">
    <name type="scientific">Vanderwaltozyma polyspora (strain ATCC 22028 / DSM 70294 / BCRC 21397 / CBS 2163 / NBRC 10782 / NRRL Y-8283 / UCD 57-17)</name>
    <name type="common">Kluyveromyces polysporus</name>
    <dbReference type="NCBI Taxonomy" id="436907"/>
    <lineage>
        <taxon>Eukaryota</taxon>
        <taxon>Fungi</taxon>
        <taxon>Dikarya</taxon>
        <taxon>Ascomycota</taxon>
        <taxon>Saccharomycotina</taxon>
        <taxon>Saccharomycetes</taxon>
        <taxon>Saccharomycetales</taxon>
        <taxon>Saccharomycetaceae</taxon>
        <taxon>Vanderwaltozyma</taxon>
    </lineage>
</organism>